<keyword evidence="1" id="KW-0812">Transmembrane</keyword>
<accession>U4LUT9</accession>
<organism evidence="2 3">
    <name type="scientific">Pyronema omphalodes (strain CBS 100304)</name>
    <name type="common">Pyronema confluens</name>
    <dbReference type="NCBI Taxonomy" id="1076935"/>
    <lineage>
        <taxon>Eukaryota</taxon>
        <taxon>Fungi</taxon>
        <taxon>Dikarya</taxon>
        <taxon>Ascomycota</taxon>
        <taxon>Pezizomycotina</taxon>
        <taxon>Pezizomycetes</taxon>
        <taxon>Pezizales</taxon>
        <taxon>Pyronemataceae</taxon>
        <taxon>Pyronema</taxon>
    </lineage>
</organism>
<name>U4LUT9_PYROM</name>
<keyword evidence="3" id="KW-1185">Reference proteome</keyword>
<gene>
    <name evidence="2" type="ORF">PCON_02480</name>
</gene>
<evidence type="ECO:0000256" key="1">
    <source>
        <dbReference type="SAM" id="Phobius"/>
    </source>
</evidence>
<evidence type="ECO:0000313" key="3">
    <source>
        <dbReference type="Proteomes" id="UP000018144"/>
    </source>
</evidence>
<evidence type="ECO:0000313" key="2">
    <source>
        <dbReference type="EMBL" id="CCX34002.1"/>
    </source>
</evidence>
<dbReference type="AlphaFoldDB" id="U4LUT9"/>
<proteinExistence type="predicted"/>
<keyword evidence="1" id="KW-1133">Transmembrane helix</keyword>
<protein>
    <submittedName>
        <fullName evidence="2">Uncharacterized protein</fullName>
    </submittedName>
</protein>
<dbReference type="Proteomes" id="UP000018144">
    <property type="component" value="Unassembled WGS sequence"/>
</dbReference>
<feature type="transmembrane region" description="Helical" evidence="1">
    <location>
        <begin position="20"/>
        <end position="40"/>
    </location>
</feature>
<reference evidence="2 3" key="1">
    <citation type="journal article" date="2013" name="PLoS Genet.">
        <title>The genome and development-dependent transcriptomes of Pyronema confluens: a window into fungal evolution.</title>
        <authorList>
            <person name="Traeger S."/>
            <person name="Altegoer F."/>
            <person name="Freitag M."/>
            <person name="Gabaldon T."/>
            <person name="Kempken F."/>
            <person name="Kumar A."/>
            <person name="Marcet-Houben M."/>
            <person name="Poggeler S."/>
            <person name="Stajich J.E."/>
            <person name="Nowrousian M."/>
        </authorList>
    </citation>
    <scope>NUCLEOTIDE SEQUENCE [LARGE SCALE GENOMIC DNA]</scope>
    <source>
        <strain evidence="3">CBS 100304</strain>
        <tissue evidence="2">Vegetative mycelium</tissue>
    </source>
</reference>
<sequence length="41" mass="5276">MYQHYYPRLAQTEDFQHYYLFFIHQISTYYFLFSHCLCIFP</sequence>
<keyword evidence="1" id="KW-0472">Membrane</keyword>
<dbReference type="EMBL" id="HF936296">
    <property type="protein sequence ID" value="CCX34002.1"/>
    <property type="molecule type" value="Genomic_DNA"/>
</dbReference>